<evidence type="ECO:0000313" key="1">
    <source>
        <dbReference type="EMBL" id="ABF42984.1"/>
    </source>
</evidence>
<dbReference type="OrthoDB" id="9764164at2"/>
<name>Q1IJG6_KORVE</name>
<dbReference type="EMBL" id="CP000360">
    <property type="protein sequence ID" value="ABF42984.1"/>
    <property type="molecule type" value="Genomic_DNA"/>
</dbReference>
<dbReference type="AlphaFoldDB" id="Q1IJG6"/>
<dbReference type="Gene3D" id="3.40.50.1110">
    <property type="entry name" value="SGNH hydrolase"/>
    <property type="match status" value="1"/>
</dbReference>
<sequence length="462" mass="47647">MIKLSPRRRVAVLATLVICGLLVFLIACSDNSSSNNNNQQRSTFSVVMFAGDSLTAGFQSGSLWQKTQVNGWAPLVAKQGGFQIIQPLIADPGIPAALELVSLGPPPVIQPMPGTSSGRINQLMWPTDVAVPGHTLSDLINYAPVVPPATNEDIITDVVLAYPPGQTHTQLQQVVDANPTTVFVWIGNNDALVADFAGTPAVMTSVADFTTQFTSMMNTLSSKTTAKILVGNVPDVTSVPYLFPAPVVVAQVQGILAGYGVNLDAVTLSTMLGVGPGDFVNLEQGVQTEVPAFVATLLGGGSPSPLSDGAVLSATEVAQVQANVNSYNAVIAAQAASAGATVVDIHAVFAATGDCRIPVLPCTGVPINGYPASNAFLGGLFSLDGIHPTNTGYAIIANAFIDTMNASLGTSVADVDVSAVAAADPLFPPNFPAPGAAHATALKTGQIPKGIPKANYEIFHRR</sequence>
<evidence type="ECO:0000313" key="2">
    <source>
        <dbReference type="Proteomes" id="UP000002432"/>
    </source>
</evidence>
<reference evidence="1 2" key="1">
    <citation type="journal article" date="2009" name="Appl. Environ. Microbiol.">
        <title>Three genomes from the phylum Acidobacteria provide insight into the lifestyles of these microorganisms in soils.</title>
        <authorList>
            <person name="Ward N.L."/>
            <person name="Challacombe J.F."/>
            <person name="Janssen P.H."/>
            <person name="Henrissat B."/>
            <person name="Coutinho P.M."/>
            <person name="Wu M."/>
            <person name="Xie G."/>
            <person name="Haft D.H."/>
            <person name="Sait M."/>
            <person name="Badger J."/>
            <person name="Barabote R.D."/>
            <person name="Bradley B."/>
            <person name="Brettin T.S."/>
            <person name="Brinkac L.M."/>
            <person name="Bruce D."/>
            <person name="Creasy T."/>
            <person name="Daugherty S.C."/>
            <person name="Davidsen T.M."/>
            <person name="DeBoy R.T."/>
            <person name="Detter J.C."/>
            <person name="Dodson R.J."/>
            <person name="Durkin A.S."/>
            <person name="Ganapathy A."/>
            <person name="Gwinn-Giglio M."/>
            <person name="Han C.S."/>
            <person name="Khouri H."/>
            <person name="Kiss H."/>
            <person name="Kothari S.P."/>
            <person name="Madupu R."/>
            <person name="Nelson K.E."/>
            <person name="Nelson W.C."/>
            <person name="Paulsen I."/>
            <person name="Penn K."/>
            <person name="Ren Q."/>
            <person name="Rosovitz M.J."/>
            <person name="Selengut J.D."/>
            <person name="Shrivastava S."/>
            <person name="Sullivan S.A."/>
            <person name="Tapia R."/>
            <person name="Thompson L.S."/>
            <person name="Watkins K.L."/>
            <person name="Yang Q."/>
            <person name="Yu C."/>
            <person name="Zafar N."/>
            <person name="Zhou L."/>
            <person name="Kuske C.R."/>
        </authorList>
    </citation>
    <scope>NUCLEOTIDE SEQUENCE [LARGE SCALE GENOMIC DNA]</scope>
    <source>
        <strain evidence="1 2">Ellin345</strain>
    </source>
</reference>
<dbReference type="STRING" id="204669.Acid345_3984"/>
<gene>
    <name evidence="1" type="ordered locus">Acid345_3984</name>
</gene>
<dbReference type="InterPro" id="IPR051532">
    <property type="entry name" value="Ester_Hydrolysis_Enzymes"/>
</dbReference>
<dbReference type="SUPFAM" id="SSF52266">
    <property type="entry name" value="SGNH hydrolase"/>
    <property type="match status" value="1"/>
</dbReference>
<dbReference type="InterPro" id="IPR001087">
    <property type="entry name" value="GDSL"/>
</dbReference>
<proteinExistence type="predicted"/>
<protein>
    <submittedName>
        <fullName evidence="1">Uncharacterized protein</fullName>
    </submittedName>
</protein>
<dbReference type="GO" id="GO:0004622">
    <property type="term" value="F:phosphatidylcholine lysophospholipase activity"/>
    <property type="evidence" value="ECO:0007669"/>
    <property type="project" value="TreeGrafter"/>
</dbReference>
<dbReference type="PANTHER" id="PTHR30383">
    <property type="entry name" value="THIOESTERASE 1/PROTEASE 1/LYSOPHOSPHOLIPASE L1"/>
    <property type="match status" value="1"/>
</dbReference>
<dbReference type="eggNOG" id="COG3240">
    <property type="taxonomic scope" value="Bacteria"/>
</dbReference>
<dbReference type="EnsemblBacteria" id="ABF42984">
    <property type="protein sequence ID" value="ABF42984"/>
    <property type="gene ID" value="Acid345_3984"/>
</dbReference>
<keyword evidence="2" id="KW-1185">Reference proteome</keyword>
<dbReference type="PANTHER" id="PTHR30383:SF5">
    <property type="entry name" value="SGNH HYDROLASE-TYPE ESTERASE DOMAIN-CONTAINING PROTEIN"/>
    <property type="match status" value="1"/>
</dbReference>
<dbReference type="Proteomes" id="UP000002432">
    <property type="component" value="Chromosome"/>
</dbReference>
<dbReference type="InterPro" id="IPR036514">
    <property type="entry name" value="SGNH_hydro_sf"/>
</dbReference>
<dbReference type="KEGG" id="aba:Acid345_3984"/>
<dbReference type="RefSeq" id="WP_011524783.1">
    <property type="nucleotide sequence ID" value="NC_008009.1"/>
</dbReference>
<dbReference type="Pfam" id="PF00657">
    <property type="entry name" value="Lipase_GDSL"/>
    <property type="match status" value="1"/>
</dbReference>
<accession>Q1IJG6</accession>
<dbReference type="HOGENOM" id="CLU_045521_0_0_0"/>
<dbReference type="PROSITE" id="PS51257">
    <property type="entry name" value="PROKAR_LIPOPROTEIN"/>
    <property type="match status" value="1"/>
</dbReference>
<organism evidence="1 2">
    <name type="scientific">Koribacter versatilis (strain Ellin345)</name>
    <dbReference type="NCBI Taxonomy" id="204669"/>
    <lineage>
        <taxon>Bacteria</taxon>
        <taxon>Pseudomonadati</taxon>
        <taxon>Acidobacteriota</taxon>
        <taxon>Terriglobia</taxon>
        <taxon>Terriglobales</taxon>
        <taxon>Candidatus Korobacteraceae</taxon>
        <taxon>Candidatus Korobacter</taxon>
    </lineage>
</organism>